<comment type="caution">
    <text evidence="2">The sequence shown here is derived from an EMBL/GenBank/DDBJ whole genome shotgun (WGS) entry which is preliminary data.</text>
</comment>
<sequence>MFVVVASCAALVTLGGAHASAQVLPPPFTPKAEPAGAGHVVDVWAGLTGLIGLAGR</sequence>
<name>A0ABW0EIB0_9PSEU</name>
<organism evidence="2 3">
    <name type="scientific">Actinokineospora guangxiensis</name>
    <dbReference type="NCBI Taxonomy" id="1490288"/>
    <lineage>
        <taxon>Bacteria</taxon>
        <taxon>Bacillati</taxon>
        <taxon>Actinomycetota</taxon>
        <taxon>Actinomycetes</taxon>
        <taxon>Pseudonocardiales</taxon>
        <taxon>Pseudonocardiaceae</taxon>
        <taxon>Actinokineospora</taxon>
    </lineage>
</organism>
<feature type="signal peptide" evidence="1">
    <location>
        <begin position="1"/>
        <end position="21"/>
    </location>
</feature>
<evidence type="ECO:0000313" key="2">
    <source>
        <dbReference type="EMBL" id="MFC5287153.1"/>
    </source>
</evidence>
<keyword evidence="1" id="KW-0732">Signal</keyword>
<evidence type="ECO:0000313" key="3">
    <source>
        <dbReference type="Proteomes" id="UP001596157"/>
    </source>
</evidence>
<accession>A0ABW0EIB0</accession>
<proteinExistence type="predicted"/>
<dbReference type="EMBL" id="JBHSKF010000003">
    <property type="protein sequence ID" value="MFC5287153.1"/>
    <property type="molecule type" value="Genomic_DNA"/>
</dbReference>
<evidence type="ECO:0000256" key="1">
    <source>
        <dbReference type="SAM" id="SignalP"/>
    </source>
</evidence>
<gene>
    <name evidence="2" type="ORF">ACFPM7_08845</name>
</gene>
<dbReference type="Proteomes" id="UP001596157">
    <property type="component" value="Unassembled WGS sequence"/>
</dbReference>
<feature type="chain" id="PRO_5045063001" evidence="1">
    <location>
        <begin position="22"/>
        <end position="56"/>
    </location>
</feature>
<keyword evidence="3" id="KW-1185">Reference proteome</keyword>
<dbReference type="RefSeq" id="WP_378245805.1">
    <property type="nucleotide sequence ID" value="NZ_JBHSKF010000003.1"/>
</dbReference>
<reference evidence="3" key="1">
    <citation type="journal article" date="2019" name="Int. J. Syst. Evol. Microbiol.">
        <title>The Global Catalogue of Microorganisms (GCM) 10K type strain sequencing project: providing services to taxonomists for standard genome sequencing and annotation.</title>
        <authorList>
            <consortium name="The Broad Institute Genomics Platform"/>
            <consortium name="The Broad Institute Genome Sequencing Center for Infectious Disease"/>
            <person name="Wu L."/>
            <person name="Ma J."/>
        </authorList>
    </citation>
    <scope>NUCLEOTIDE SEQUENCE [LARGE SCALE GENOMIC DNA]</scope>
    <source>
        <strain evidence="3">CCUG 59778</strain>
    </source>
</reference>
<protein>
    <submittedName>
        <fullName evidence="2">Uncharacterized protein</fullName>
    </submittedName>
</protein>